<gene>
    <name evidence="6" type="ORF">LN736_12200</name>
</gene>
<protein>
    <submittedName>
        <fullName evidence="6">3-hydroxyacyl-CoA dehydrogenase family protein</fullName>
    </submittedName>
</protein>
<evidence type="ECO:0000313" key="6">
    <source>
        <dbReference type="EMBL" id="MCC9295620.1"/>
    </source>
</evidence>
<dbReference type="Pfam" id="PF02737">
    <property type="entry name" value="3HCDH_N"/>
    <property type="match status" value="1"/>
</dbReference>
<dbReference type="PIRSF" id="PIRSF000105">
    <property type="entry name" value="HCDH"/>
    <property type="match status" value="1"/>
</dbReference>
<name>A0ABS8N760_9CLOT</name>
<dbReference type="InterPro" id="IPR022694">
    <property type="entry name" value="3-OHacyl-CoA_DH"/>
</dbReference>
<dbReference type="Gene3D" id="1.10.1040.10">
    <property type="entry name" value="N-(1-d-carboxylethyl)-l-norvaline Dehydrogenase, domain 2"/>
    <property type="match status" value="1"/>
</dbReference>
<dbReference type="Gene3D" id="3.40.50.720">
    <property type="entry name" value="NAD(P)-binding Rossmann-like Domain"/>
    <property type="match status" value="1"/>
</dbReference>
<comment type="pathway">
    <text evidence="1">Lipid metabolism; butanoate metabolism.</text>
</comment>
<sequence length="315" mass="35288">MIKKIAVIGAGTMGHSIAECFALYGYPVNLFDTNSETLKNVKKTMDKDLSELVEGGLFSEEAIVKSLDNVTLFNDMEKTVEDRDYIIEAAPEKIDIKRDIFSKLDKYAPKNAVFGSNTSSLSLSEMLTAVSDERKKRMLVDHFYNPALLMPIIELSFFGNMPEDIFKEIQEIYKSIKKQTVKILKDVPGLVANRIQQGVAREVFSLMEQGVAEPAEIDKALKFGPAFRYATTGQLEVADLGGLDIWCTVGDNLLKVMDNSTCANPILREKVEAGKLGVKSGAGFYDYRPEEIEALKKEFNKRLIHQLKASEFYIK</sequence>
<dbReference type="InterPro" id="IPR013328">
    <property type="entry name" value="6PGD_dom2"/>
</dbReference>
<dbReference type="PANTHER" id="PTHR48075">
    <property type="entry name" value="3-HYDROXYACYL-COA DEHYDROGENASE FAMILY PROTEIN"/>
    <property type="match status" value="1"/>
</dbReference>
<dbReference type="EMBL" id="JAJJPB010000016">
    <property type="protein sequence ID" value="MCC9295620.1"/>
    <property type="molecule type" value="Genomic_DNA"/>
</dbReference>
<dbReference type="Pfam" id="PF00725">
    <property type="entry name" value="3HCDH"/>
    <property type="match status" value="1"/>
</dbReference>
<dbReference type="PANTHER" id="PTHR48075:SF5">
    <property type="entry name" value="3-HYDROXYBUTYRYL-COA DEHYDROGENASE"/>
    <property type="match status" value="1"/>
</dbReference>
<comment type="similarity">
    <text evidence="2">Belongs to the 3-hydroxyacyl-CoA dehydrogenase family.</text>
</comment>
<evidence type="ECO:0000313" key="7">
    <source>
        <dbReference type="Proteomes" id="UP001165422"/>
    </source>
</evidence>
<dbReference type="InterPro" id="IPR008927">
    <property type="entry name" value="6-PGluconate_DH-like_C_sf"/>
</dbReference>
<evidence type="ECO:0000256" key="2">
    <source>
        <dbReference type="ARBA" id="ARBA00009463"/>
    </source>
</evidence>
<dbReference type="RefSeq" id="WP_229981623.1">
    <property type="nucleotide sequence ID" value="NZ_JAJJPB010000016.1"/>
</dbReference>
<keyword evidence="7" id="KW-1185">Reference proteome</keyword>
<dbReference type="InterPro" id="IPR006176">
    <property type="entry name" value="3-OHacyl-CoA_DH_NAD-bd"/>
</dbReference>
<keyword evidence="3" id="KW-0560">Oxidoreductase</keyword>
<evidence type="ECO:0000256" key="1">
    <source>
        <dbReference type="ARBA" id="ARBA00005086"/>
    </source>
</evidence>
<dbReference type="SUPFAM" id="SSF51735">
    <property type="entry name" value="NAD(P)-binding Rossmann-fold domains"/>
    <property type="match status" value="1"/>
</dbReference>
<evidence type="ECO:0000259" key="4">
    <source>
        <dbReference type="Pfam" id="PF00725"/>
    </source>
</evidence>
<proteinExistence type="inferred from homology"/>
<organism evidence="6 7">
    <name type="scientific">Clostridium aromativorans</name>
    <dbReference type="NCBI Taxonomy" id="2836848"/>
    <lineage>
        <taxon>Bacteria</taxon>
        <taxon>Bacillati</taxon>
        <taxon>Bacillota</taxon>
        <taxon>Clostridia</taxon>
        <taxon>Eubacteriales</taxon>
        <taxon>Clostridiaceae</taxon>
        <taxon>Clostridium</taxon>
    </lineage>
</organism>
<accession>A0ABS8N760</accession>
<dbReference type="Proteomes" id="UP001165422">
    <property type="component" value="Unassembled WGS sequence"/>
</dbReference>
<evidence type="ECO:0000256" key="3">
    <source>
        <dbReference type="ARBA" id="ARBA00023002"/>
    </source>
</evidence>
<comment type="caution">
    <text evidence="6">The sequence shown here is derived from an EMBL/GenBank/DDBJ whole genome shotgun (WGS) entry which is preliminary data.</text>
</comment>
<feature type="domain" description="3-hydroxyacyl-CoA dehydrogenase NAD binding" evidence="5">
    <location>
        <begin position="4"/>
        <end position="186"/>
    </location>
</feature>
<reference evidence="6" key="1">
    <citation type="submission" date="2021-11" db="EMBL/GenBank/DDBJ databases">
        <authorList>
            <person name="Qingchun L."/>
            <person name="Dong Z."/>
            <person name="Zongwei Q."/>
            <person name="Jia Z."/>
            <person name="Duotao L."/>
        </authorList>
    </citation>
    <scope>NUCLEOTIDE SEQUENCE</scope>
    <source>
        <strain evidence="6">WLY-B-L2</strain>
    </source>
</reference>
<dbReference type="SUPFAM" id="SSF48179">
    <property type="entry name" value="6-phosphogluconate dehydrogenase C-terminal domain-like"/>
    <property type="match status" value="1"/>
</dbReference>
<dbReference type="InterPro" id="IPR006108">
    <property type="entry name" value="3HC_DH_C"/>
</dbReference>
<evidence type="ECO:0000259" key="5">
    <source>
        <dbReference type="Pfam" id="PF02737"/>
    </source>
</evidence>
<feature type="domain" description="3-hydroxyacyl-CoA dehydrogenase C-terminal" evidence="4">
    <location>
        <begin position="189"/>
        <end position="287"/>
    </location>
</feature>
<dbReference type="InterPro" id="IPR036291">
    <property type="entry name" value="NAD(P)-bd_dom_sf"/>
</dbReference>